<keyword evidence="1" id="KW-0472">Membrane</keyword>
<keyword evidence="1" id="KW-0812">Transmembrane</keyword>
<keyword evidence="3" id="KW-1185">Reference proteome</keyword>
<name>A0A9W9ZB74_9CNID</name>
<dbReference type="Gene3D" id="2.60.40.10">
    <property type="entry name" value="Immunoglobulins"/>
    <property type="match status" value="1"/>
</dbReference>
<comment type="caution">
    <text evidence="2">The sequence shown here is derived from an EMBL/GenBank/DDBJ whole genome shotgun (WGS) entry which is preliminary data.</text>
</comment>
<keyword evidence="1" id="KW-1133">Transmembrane helix</keyword>
<reference evidence="2" key="1">
    <citation type="submission" date="2023-01" db="EMBL/GenBank/DDBJ databases">
        <title>Genome assembly of the deep-sea coral Lophelia pertusa.</title>
        <authorList>
            <person name="Herrera S."/>
            <person name="Cordes E."/>
        </authorList>
    </citation>
    <scope>NUCLEOTIDE SEQUENCE</scope>
    <source>
        <strain evidence="2">USNM1676648</strain>
        <tissue evidence="2">Polyp</tissue>
    </source>
</reference>
<dbReference type="AlphaFoldDB" id="A0A9W9ZB74"/>
<dbReference type="Proteomes" id="UP001163046">
    <property type="component" value="Unassembled WGS sequence"/>
</dbReference>
<proteinExistence type="predicted"/>
<evidence type="ECO:0000256" key="1">
    <source>
        <dbReference type="SAM" id="Phobius"/>
    </source>
</evidence>
<dbReference type="OrthoDB" id="5960751at2759"/>
<dbReference type="InterPro" id="IPR013783">
    <property type="entry name" value="Ig-like_fold"/>
</dbReference>
<evidence type="ECO:0000313" key="2">
    <source>
        <dbReference type="EMBL" id="KAJ7377468.1"/>
    </source>
</evidence>
<sequence>MEGRVMRKGVAGEYIKGCFRPVRVLLLLLVIVTLIILFKELWKGNEPIKKPVQSTIDLGCLYTVQLPEGAQAWQLTSFTISPTPKEKCTDDARNAIHGTRTGGSNFRIQAFGSHEMVTGSVTHIGNDTYNATLLLTFADEYIILVILTYVNNDSLEYRYHTKAILQHVQNSPFDLPVTPGPQPQGYTRYCTQEESGTSPGRWVECGSIPGIEKCGQWQLDPVYDFDQIHGFHWLPYFCQLHHYSSDEIKKCFAKQGWSEVVFTGDSHMRYRTYHWVTRLHGSCHGCIKTHVKMVFDKIPRIEWVFDARGTRWPLTFPNISMPSEVYVHPRTRRSMFSKELPSSVFSGKLFLMNFGHWVLRESTKEAFMVDKLRAFVQAIHSMNRSDEGVKRFLWVNTVSLPWREDRAMIEWLENPSPARVAQLNGLADQAIRDSGVQIIDAFQISNGRIGATHDQTHYAKRMERGDCGGVVENAISNVIANALCNHDNW</sequence>
<evidence type="ECO:0000313" key="3">
    <source>
        <dbReference type="Proteomes" id="UP001163046"/>
    </source>
</evidence>
<accession>A0A9W9ZB74</accession>
<feature type="transmembrane region" description="Helical" evidence="1">
    <location>
        <begin position="21"/>
        <end position="42"/>
    </location>
</feature>
<gene>
    <name evidence="2" type="ORF">OS493_028910</name>
</gene>
<organism evidence="2 3">
    <name type="scientific">Desmophyllum pertusum</name>
    <dbReference type="NCBI Taxonomy" id="174260"/>
    <lineage>
        <taxon>Eukaryota</taxon>
        <taxon>Metazoa</taxon>
        <taxon>Cnidaria</taxon>
        <taxon>Anthozoa</taxon>
        <taxon>Hexacorallia</taxon>
        <taxon>Scleractinia</taxon>
        <taxon>Caryophylliina</taxon>
        <taxon>Caryophylliidae</taxon>
        <taxon>Desmophyllum</taxon>
    </lineage>
</organism>
<dbReference type="EMBL" id="MU826378">
    <property type="protein sequence ID" value="KAJ7377468.1"/>
    <property type="molecule type" value="Genomic_DNA"/>
</dbReference>
<protein>
    <submittedName>
        <fullName evidence="2">Uncharacterized protein</fullName>
    </submittedName>
</protein>